<sequence length="529" mass="58232">LLDAEELADNILDDLQSSLQDRLPRFVMNDALREPPPMKSRKTEPQRAVQPNDIPPLAVISHFCRSLDTRHVQALSRLLELVPSLADKVATRAEVIVTNSSSDQLLNLLLHSPLLGWLGLCVYQSGTTPTFLVRLLEHLFEAIAISCPKSMTAVWLLLDVLTNAFASENLVSPNEVVVELLRKFTGWIIIKQEGQKLPWQLELKLTRFAQLWHEGTWVRELIADSIEEGNSSNDDCDSDADMLDPARILESLASVDLSAHMLVRVQAEGVLSKDAPHFVVSRGDQSPELLYQLAKAWRYGSSSDARRFIHSHIVSIRDRFGFQSVPSLYAAILPGLVSVCPSLADDPVYQDIVFGDNGNTGAAEKPIDDPTQLAHAIKDLVVNKEVDKALRCVTAAARRMSERGRDQQLVATVLALTLPHLYFAPSSDSGRAVRTFVANLAQKLDIASILQAHKDIFIAQTLTMVTSELKRLANGEDRAENSGDAVVSTLGHVCDESSVSWGDISLTALDDAWLVLGYLESVGEVIDKS</sequence>
<name>A0ACC1HAF6_9FUNG</name>
<proteinExistence type="predicted"/>
<dbReference type="EMBL" id="JAMZIH010006854">
    <property type="protein sequence ID" value="KAJ1673514.1"/>
    <property type="molecule type" value="Genomic_DNA"/>
</dbReference>
<dbReference type="Proteomes" id="UP001145114">
    <property type="component" value="Unassembled WGS sequence"/>
</dbReference>
<evidence type="ECO:0000313" key="1">
    <source>
        <dbReference type="EMBL" id="KAJ1673514.1"/>
    </source>
</evidence>
<evidence type="ECO:0000313" key="2">
    <source>
        <dbReference type="Proteomes" id="UP001145114"/>
    </source>
</evidence>
<feature type="non-terminal residue" evidence="1">
    <location>
        <position position="1"/>
    </location>
</feature>
<protein>
    <submittedName>
        <fullName evidence="1">Uncharacterized protein</fullName>
    </submittedName>
</protein>
<feature type="non-terminal residue" evidence="1">
    <location>
        <position position="529"/>
    </location>
</feature>
<accession>A0ACC1HAF6</accession>
<reference evidence="1" key="1">
    <citation type="submission" date="2022-06" db="EMBL/GenBank/DDBJ databases">
        <title>Phylogenomic reconstructions and comparative analyses of Kickxellomycotina fungi.</title>
        <authorList>
            <person name="Reynolds N.K."/>
            <person name="Stajich J.E."/>
            <person name="Barry K."/>
            <person name="Grigoriev I.V."/>
            <person name="Crous P."/>
            <person name="Smith M.E."/>
        </authorList>
    </citation>
    <scope>NUCLEOTIDE SEQUENCE</scope>
    <source>
        <strain evidence="1">RSA 2271</strain>
    </source>
</reference>
<keyword evidence="2" id="KW-1185">Reference proteome</keyword>
<gene>
    <name evidence="1" type="ORF">EV182_005081</name>
</gene>
<comment type="caution">
    <text evidence="1">The sequence shown here is derived from an EMBL/GenBank/DDBJ whole genome shotgun (WGS) entry which is preliminary data.</text>
</comment>
<organism evidence="1 2">
    <name type="scientific">Spiromyces aspiralis</name>
    <dbReference type="NCBI Taxonomy" id="68401"/>
    <lineage>
        <taxon>Eukaryota</taxon>
        <taxon>Fungi</taxon>
        <taxon>Fungi incertae sedis</taxon>
        <taxon>Zoopagomycota</taxon>
        <taxon>Kickxellomycotina</taxon>
        <taxon>Kickxellomycetes</taxon>
        <taxon>Kickxellales</taxon>
        <taxon>Kickxellaceae</taxon>
        <taxon>Spiromyces</taxon>
    </lineage>
</organism>